<feature type="transmembrane region" description="Helical" evidence="1">
    <location>
        <begin position="358"/>
        <end position="377"/>
    </location>
</feature>
<keyword evidence="1" id="KW-0472">Membrane</keyword>
<feature type="transmembrane region" description="Helical" evidence="1">
    <location>
        <begin position="196"/>
        <end position="216"/>
    </location>
</feature>
<keyword evidence="1" id="KW-0812">Transmembrane</keyword>
<reference evidence="2 3" key="1">
    <citation type="submission" date="2019-10" db="EMBL/GenBank/DDBJ databases">
        <title>Nocardia macrotermitis sp. nov. and Nocardia aurantia sp. nov., isolated from the gut of fungus growing-termite Macrotermes natalensis.</title>
        <authorList>
            <person name="Benndorf R."/>
            <person name="Schwitalla J."/>
            <person name="Martin K."/>
            <person name="De Beer W."/>
            <person name="Kaster A.-K."/>
            <person name="Vollmers J."/>
            <person name="Poulsen M."/>
            <person name="Beemelmanns C."/>
        </authorList>
    </citation>
    <scope>NUCLEOTIDE SEQUENCE [LARGE SCALE GENOMIC DNA]</scope>
    <source>
        <strain evidence="2 3">RB56</strain>
    </source>
</reference>
<name>A0A7K0E082_9NOCA</name>
<feature type="transmembrane region" description="Helical" evidence="1">
    <location>
        <begin position="421"/>
        <end position="439"/>
    </location>
</feature>
<dbReference type="RefSeq" id="WP_153348455.1">
    <property type="nucleotide sequence ID" value="NZ_WEGI01000017.1"/>
</dbReference>
<dbReference type="EMBL" id="WEGI01000017">
    <property type="protein sequence ID" value="MQY31208.1"/>
    <property type="molecule type" value="Genomic_DNA"/>
</dbReference>
<keyword evidence="3" id="KW-1185">Reference proteome</keyword>
<feature type="transmembrane region" description="Helical" evidence="1">
    <location>
        <begin position="330"/>
        <end position="352"/>
    </location>
</feature>
<evidence type="ECO:0000313" key="2">
    <source>
        <dbReference type="EMBL" id="MQY31208.1"/>
    </source>
</evidence>
<keyword evidence="1" id="KW-1133">Transmembrane helix</keyword>
<dbReference type="AlphaFoldDB" id="A0A7K0E082"/>
<sequence length="779" mass="83200">MSSHVREPRFEYLSSNSTDWYAQLRSPRVLLRRYRDWLGATRARRVVARVLAAPLVLVALWLIGGSIANANNGTLSGGSMSAIDGLSWTDVRDTSDVPLSSYLFATDSGSLLHPGTTALALVLGVEFTIFMVVVISAVWMTGYVLSFRWLDWLGKPLTAIGDGLTHQIATPIVLAVSATAGAFLVGWFVLRGYHAKAALQVAAMLAVAVLGATYLAHPLADVLSSDGLLAHGRDVGITIAAGVTGQDSPHPGEIVAGLQGSLSDNFARHPLQVWNFGHVVDDRPGCRAAWSAGVRAGSQTQIANGMSGCGDAYAHAKIDNPSFGQIGTGLVLIVFATILLLFLAYLAIKVFLAALSSVYHGILAVFGFAAGGFVYGPTQVFLIRNLVDLFADAVAMVVYTVFLGVYALLLDALFRSAPGSGMAVIFVGAMVLIAGFALFRRLDLSMVGGQVRVVEQIRAALAGRPAAAGAASPAEMSAASLRYSLSPGHLAGRAMAGFNELGAINANPVTSWAFRRPNPLAFYSKQMQHMNELNYRLLLGEIPPEAAGGWMARLTAGKNAHDGAARHAVEMFGGHNSRAAAAAVTNVLELGGDGADAQGALLAAGFSPRMAEHAVRVHRHMLDEAKTSDVTYEPLGEAAAALRLASRTREYSPDRRGAYTAQAAEAASLFERAATRPLWDDEHDVDRAFVARALHLVDGHADLQEIQRRIPVDQWRSVTDDTRRKVGVEIAQRLKEATDRFHSDPTDANHVAAMEIARSAMRVDRLLTTDQASLNLWTK</sequence>
<comment type="caution">
    <text evidence="2">The sequence shown here is derived from an EMBL/GenBank/DDBJ whole genome shotgun (WGS) entry which is preliminary data.</text>
</comment>
<feature type="transmembrane region" description="Helical" evidence="1">
    <location>
        <begin position="118"/>
        <end position="147"/>
    </location>
</feature>
<evidence type="ECO:0000256" key="1">
    <source>
        <dbReference type="SAM" id="Phobius"/>
    </source>
</evidence>
<feature type="transmembrane region" description="Helical" evidence="1">
    <location>
        <begin position="389"/>
        <end position="409"/>
    </location>
</feature>
<evidence type="ECO:0000313" key="3">
    <source>
        <dbReference type="Proteomes" id="UP000431401"/>
    </source>
</evidence>
<feature type="transmembrane region" description="Helical" evidence="1">
    <location>
        <begin position="46"/>
        <end position="68"/>
    </location>
</feature>
<proteinExistence type="predicted"/>
<organism evidence="2 3">
    <name type="scientific">Nocardia aurantia</name>
    <dbReference type="NCBI Taxonomy" id="2585199"/>
    <lineage>
        <taxon>Bacteria</taxon>
        <taxon>Bacillati</taxon>
        <taxon>Actinomycetota</taxon>
        <taxon>Actinomycetes</taxon>
        <taxon>Mycobacteriales</taxon>
        <taxon>Nocardiaceae</taxon>
        <taxon>Nocardia</taxon>
    </lineage>
</organism>
<feature type="transmembrane region" description="Helical" evidence="1">
    <location>
        <begin position="168"/>
        <end position="190"/>
    </location>
</feature>
<accession>A0A7K0E082</accession>
<dbReference type="OrthoDB" id="4493164at2"/>
<gene>
    <name evidence="2" type="ORF">NRB56_68160</name>
</gene>
<protein>
    <submittedName>
        <fullName evidence="2">Uncharacterized protein</fullName>
    </submittedName>
</protein>
<dbReference type="Proteomes" id="UP000431401">
    <property type="component" value="Unassembled WGS sequence"/>
</dbReference>